<proteinExistence type="predicted"/>
<dbReference type="OrthoDB" id="93990at2759"/>
<name>A0A814NEG5_9BILA</name>
<gene>
    <name evidence="1" type="ORF">OXX778_LOCUS20737</name>
</gene>
<keyword evidence="2" id="KW-1185">Reference proteome</keyword>
<dbReference type="EMBL" id="CAJNOC010007118">
    <property type="protein sequence ID" value="CAF1092417.1"/>
    <property type="molecule type" value="Genomic_DNA"/>
</dbReference>
<accession>A0A814NEG5</accession>
<organism evidence="1 2">
    <name type="scientific">Brachionus calyciflorus</name>
    <dbReference type="NCBI Taxonomy" id="104777"/>
    <lineage>
        <taxon>Eukaryota</taxon>
        <taxon>Metazoa</taxon>
        <taxon>Spiralia</taxon>
        <taxon>Gnathifera</taxon>
        <taxon>Rotifera</taxon>
        <taxon>Eurotatoria</taxon>
        <taxon>Monogononta</taxon>
        <taxon>Pseudotrocha</taxon>
        <taxon>Ploima</taxon>
        <taxon>Brachionidae</taxon>
        <taxon>Brachionus</taxon>
    </lineage>
</organism>
<protein>
    <submittedName>
        <fullName evidence="1">Uncharacterized protein</fullName>
    </submittedName>
</protein>
<dbReference type="Proteomes" id="UP000663879">
    <property type="component" value="Unassembled WGS sequence"/>
</dbReference>
<comment type="caution">
    <text evidence="1">The sequence shown here is derived from an EMBL/GenBank/DDBJ whole genome shotgun (WGS) entry which is preliminary data.</text>
</comment>
<evidence type="ECO:0000313" key="1">
    <source>
        <dbReference type="EMBL" id="CAF1092417.1"/>
    </source>
</evidence>
<reference evidence="1" key="1">
    <citation type="submission" date="2021-02" db="EMBL/GenBank/DDBJ databases">
        <authorList>
            <person name="Nowell W R."/>
        </authorList>
    </citation>
    <scope>NUCLEOTIDE SEQUENCE</scope>
    <source>
        <strain evidence="1">Ploen Becks lab</strain>
    </source>
</reference>
<dbReference type="AlphaFoldDB" id="A0A814NEG5"/>
<sequence length="128" mass="15415">MLYDILYRETRIKQGERCKPRFDIALWNVNERFNLNLPRTNNDVESWHSRIKPDARQNLTVGKVIELFRQEQSYMESNLVQLFKGTVLKKKEEKRFRKRSKYKTCLELYDKETVSFHLNGLSNLLSDN</sequence>
<evidence type="ECO:0000313" key="2">
    <source>
        <dbReference type="Proteomes" id="UP000663879"/>
    </source>
</evidence>